<keyword evidence="3" id="KW-0479">Metal-binding</keyword>
<keyword evidence="5" id="KW-0408">Iron</keyword>
<dbReference type="RefSeq" id="WP_265997174.1">
    <property type="nucleotide sequence ID" value="NZ_JAPJDN010000009.1"/>
</dbReference>
<dbReference type="EMBL" id="JAPJDO010000009">
    <property type="protein sequence ID" value="MCX2937671.1"/>
    <property type="molecule type" value="Genomic_DNA"/>
</dbReference>
<keyword evidence="2" id="KW-0813">Transport</keyword>
<dbReference type="SUPFAM" id="SSF54862">
    <property type="entry name" value="4Fe-4S ferredoxins"/>
    <property type="match status" value="1"/>
</dbReference>
<sequence>MHITVDYDLCEGHGQCLMAAPELFDLPDGAEQVVVLDADPPESERDRAVRAAAMCPALAIKVS</sequence>
<evidence type="ECO:0000256" key="7">
    <source>
        <dbReference type="ARBA" id="ARBA00023291"/>
    </source>
</evidence>
<dbReference type="PANTHER" id="PTHR36923">
    <property type="entry name" value="FERREDOXIN"/>
    <property type="match status" value="1"/>
</dbReference>
<accession>A0ABT3SDT8</accession>
<keyword evidence="9" id="KW-1185">Reference proteome</keyword>
<evidence type="ECO:0000256" key="4">
    <source>
        <dbReference type="ARBA" id="ARBA00022982"/>
    </source>
</evidence>
<protein>
    <submittedName>
        <fullName evidence="8">Ferredoxin</fullName>
    </submittedName>
</protein>
<dbReference type="Proteomes" id="UP001300745">
    <property type="component" value="Unassembled WGS sequence"/>
</dbReference>
<dbReference type="InterPro" id="IPR051269">
    <property type="entry name" value="Fe-S_cluster_ET"/>
</dbReference>
<dbReference type="Gene3D" id="3.30.70.20">
    <property type="match status" value="1"/>
</dbReference>
<keyword evidence="7" id="KW-0003">3Fe-4S</keyword>
<name>A0ABT3SDT8_9MYCO</name>
<comment type="cofactor">
    <cofactor evidence="1">
        <name>[3Fe-4S] cluster</name>
        <dbReference type="ChEBI" id="CHEBI:21137"/>
    </cofactor>
</comment>
<organism evidence="8 9">
    <name type="scientific">Mycobacterium pinniadriaticum</name>
    <dbReference type="NCBI Taxonomy" id="2994102"/>
    <lineage>
        <taxon>Bacteria</taxon>
        <taxon>Bacillati</taxon>
        <taxon>Actinomycetota</taxon>
        <taxon>Actinomycetes</taxon>
        <taxon>Mycobacteriales</taxon>
        <taxon>Mycobacteriaceae</taxon>
        <taxon>Mycobacterium</taxon>
    </lineage>
</organism>
<gene>
    <name evidence="8" type="ORF">ORI27_13255</name>
</gene>
<comment type="caution">
    <text evidence="8">The sequence shown here is derived from an EMBL/GenBank/DDBJ whole genome shotgun (WGS) entry which is preliminary data.</text>
</comment>
<dbReference type="PANTHER" id="PTHR36923:SF3">
    <property type="entry name" value="FERREDOXIN"/>
    <property type="match status" value="1"/>
</dbReference>
<evidence type="ECO:0000256" key="5">
    <source>
        <dbReference type="ARBA" id="ARBA00023004"/>
    </source>
</evidence>
<evidence type="ECO:0000313" key="8">
    <source>
        <dbReference type="EMBL" id="MCX2937671.1"/>
    </source>
</evidence>
<evidence type="ECO:0000256" key="6">
    <source>
        <dbReference type="ARBA" id="ARBA00023014"/>
    </source>
</evidence>
<evidence type="ECO:0000256" key="2">
    <source>
        <dbReference type="ARBA" id="ARBA00022448"/>
    </source>
</evidence>
<evidence type="ECO:0000256" key="3">
    <source>
        <dbReference type="ARBA" id="ARBA00022723"/>
    </source>
</evidence>
<proteinExistence type="predicted"/>
<keyword evidence="4" id="KW-0249">Electron transport</keyword>
<reference evidence="8 9" key="1">
    <citation type="submission" date="2022-11" db="EMBL/GenBank/DDBJ databases">
        <title>Mycobacterium sp. nov.</title>
        <authorList>
            <person name="Papic B."/>
            <person name="Spicic S."/>
            <person name="Duvnjak S."/>
        </authorList>
    </citation>
    <scope>NUCLEOTIDE SEQUENCE [LARGE SCALE GENOMIC DNA]</scope>
    <source>
        <strain evidence="8 9">CVI_P4</strain>
    </source>
</reference>
<evidence type="ECO:0000256" key="1">
    <source>
        <dbReference type="ARBA" id="ARBA00001927"/>
    </source>
</evidence>
<keyword evidence="6" id="KW-0411">Iron-sulfur</keyword>
<evidence type="ECO:0000313" key="9">
    <source>
        <dbReference type="Proteomes" id="UP001300745"/>
    </source>
</evidence>
<dbReference type="Pfam" id="PF13459">
    <property type="entry name" value="Fer4_15"/>
    <property type="match status" value="1"/>
</dbReference>